<dbReference type="AlphaFoldDB" id="A0AAV5I259"/>
<reference evidence="1 2" key="1">
    <citation type="journal article" date="2021" name="Commun. Biol.">
        <title>The genome of Shorea leprosula (Dipterocarpaceae) highlights the ecological relevance of drought in aseasonal tropical rainforests.</title>
        <authorList>
            <person name="Ng K.K.S."/>
            <person name="Kobayashi M.J."/>
            <person name="Fawcett J.A."/>
            <person name="Hatakeyama M."/>
            <person name="Paape T."/>
            <person name="Ng C.H."/>
            <person name="Ang C.C."/>
            <person name="Tnah L.H."/>
            <person name="Lee C.T."/>
            <person name="Nishiyama T."/>
            <person name="Sese J."/>
            <person name="O'Brien M.J."/>
            <person name="Copetti D."/>
            <person name="Mohd Noor M.I."/>
            <person name="Ong R.C."/>
            <person name="Putra M."/>
            <person name="Sireger I.Z."/>
            <person name="Indrioko S."/>
            <person name="Kosugi Y."/>
            <person name="Izuno A."/>
            <person name="Isagi Y."/>
            <person name="Lee S.L."/>
            <person name="Shimizu K.K."/>
        </authorList>
    </citation>
    <scope>NUCLEOTIDE SEQUENCE [LARGE SCALE GENOMIC DNA]</scope>
    <source>
        <strain evidence="1">214</strain>
    </source>
</reference>
<sequence length="74" mass="8251">MIVIKGRVESKKGSYRSKMIVVTKQMHKSNKASVGFCICCCSGSRTISIKRLARFSSSFHKFHYAGSIYIGNSI</sequence>
<evidence type="ECO:0000313" key="2">
    <source>
        <dbReference type="Proteomes" id="UP001054252"/>
    </source>
</evidence>
<proteinExistence type="predicted"/>
<dbReference type="EMBL" id="BPVZ01000006">
    <property type="protein sequence ID" value="GKU92341.1"/>
    <property type="molecule type" value="Genomic_DNA"/>
</dbReference>
<accession>A0AAV5I259</accession>
<evidence type="ECO:0000313" key="1">
    <source>
        <dbReference type="EMBL" id="GKU92341.1"/>
    </source>
</evidence>
<protein>
    <submittedName>
        <fullName evidence="1">Uncharacterized protein</fullName>
    </submittedName>
</protein>
<organism evidence="1 2">
    <name type="scientific">Rubroshorea leprosula</name>
    <dbReference type="NCBI Taxonomy" id="152421"/>
    <lineage>
        <taxon>Eukaryota</taxon>
        <taxon>Viridiplantae</taxon>
        <taxon>Streptophyta</taxon>
        <taxon>Embryophyta</taxon>
        <taxon>Tracheophyta</taxon>
        <taxon>Spermatophyta</taxon>
        <taxon>Magnoliopsida</taxon>
        <taxon>eudicotyledons</taxon>
        <taxon>Gunneridae</taxon>
        <taxon>Pentapetalae</taxon>
        <taxon>rosids</taxon>
        <taxon>malvids</taxon>
        <taxon>Malvales</taxon>
        <taxon>Dipterocarpaceae</taxon>
        <taxon>Rubroshorea</taxon>
    </lineage>
</organism>
<gene>
    <name evidence="1" type="ORF">SLEP1_g6080</name>
</gene>
<dbReference type="Proteomes" id="UP001054252">
    <property type="component" value="Unassembled WGS sequence"/>
</dbReference>
<comment type="caution">
    <text evidence="1">The sequence shown here is derived from an EMBL/GenBank/DDBJ whole genome shotgun (WGS) entry which is preliminary data.</text>
</comment>
<keyword evidence="2" id="KW-1185">Reference proteome</keyword>
<name>A0AAV5I259_9ROSI</name>